<accession>A0A1R3JTA7</accession>
<gene>
    <name evidence="1" type="ORF">CCACVL1_04379</name>
</gene>
<protein>
    <submittedName>
        <fullName evidence="1">Uncharacterized protein</fullName>
    </submittedName>
</protein>
<sequence length="69" mass="7653">MGPTSALPGLPLEAQSVRCFHVGAELDYLGLNNMAVPLIGPIFHGEFEFRYTCKQEVHELGQRLLKQAI</sequence>
<evidence type="ECO:0000313" key="2">
    <source>
        <dbReference type="Proteomes" id="UP000188268"/>
    </source>
</evidence>
<dbReference type="Proteomes" id="UP000188268">
    <property type="component" value="Unassembled WGS sequence"/>
</dbReference>
<dbReference type="Gramene" id="OMO98020">
    <property type="protein sequence ID" value="OMO98020"/>
    <property type="gene ID" value="CCACVL1_04379"/>
</dbReference>
<reference evidence="1 2" key="1">
    <citation type="submission" date="2013-09" db="EMBL/GenBank/DDBJ databases">
        <title>Corchorus capsularis genome sequencing.</title>
        <authorList>
            <person name="Alam M."/>
            <person name="Haque M.S."/>
            <person name="Islam M.S."/>
            <person name="Emdad E.M."/>
            <person name="Islam M.M."/>
            <person name="Ahmed B."/>
            <person name="Halim A."/>
            <person name="Hossen Q.M.M."/>
            <person name="Hossain M.Z."/>
            <person name="Ahmed R."/>
            <person name="Khan M.M."/>
            <person name="Islam R."/>
            <person name="Rashid M.M."/>
            <person name="Khan S.A."/>
            <person name="Rahman M.S."/>
            <person name="Alam M."/>
        </authorList>
    </citation>
    <scope>NUCLEOTIDE SEQUENCE [LARGE SCALE GENOMIC DNA]</scope>
    <source>
        <strain evidence="2">cv. CVL-1</strain>
        <tissue evidence="1">Whole seedling</tissue>
    </source>
</reference>
<organism evidence="1 2">
    <name type="scientific">Corchorus capsularis</name>
    <name type="common">Jute</name>
    <dbReference type="NCBI Taxonomy" id="210143"/>
    <lineage>
        <taxon>Eukaryota</taxon>
        <taxon>Viridiplantae</taxon>
        <taxon>Streptophyta</taxon>
        <taxon>Embryophyta</taxon>
        <taxon>Tracheophyta</taxon>
        <taxon>Spermatophyta</taxon>
        <taxon>Magnoliopsida</taxon>
        <taxon>eudicotyledons</taxon>
        <taxon>Gunneridae</taxon>
        <taxon>Pentapetalae</taxon>
        <taxon>rosids</taxon>
        <taxon>malvids</taxon>
        <taxon>Malvales</taxon>
        <taxon>Malvaceae</taxon>
        <taxon>Grewioideae</taxon>
        <taxon>Apeibeae</taxon>
        <taxon>Corchorus</taxon>
    </lineage>
</organism>
<dbReference type="EMBL" id="AWWV01007152">
    <property type="protein sequence ID" value="OMO98020.1"/>
    <property type="molecule type" value="Genomic_DNA"/>
</dbReference>
<keyword evidence="2" id="KW-1185">Reference proteome</keyword>
<name>A0A1R3JTA7_COCAP</name>
<evidence type="ECO:0000313" key="1">
    <source>
        <dbReference type="EMBL" id="OMO98020.1"/>
    </source>
</evidence>
<comment type="caution">
    <text evidence="1">The sequence shown here is derived from an EMBL/GenBank/DDBJ whole genome shotgun (WGS) entry which is preliminary data.</text>
</comment>
<proteinExistence type="predicted"/>
<dbReference type="AlphaFoldDB" id="A0A1R3JTA7"/>